<feature type="compositionally biased region" description="Low complexity" evidence="3">
    <location>
        <begin position="330"/>
        <end position="343"/>
    </location>
</feature>
<keyword evidence="1" id="KW-0694">RNA-binding</keyword>
<feature type="compositionally biased region" description="Basic residues" evidence="3">
    <location>
        <begin position="350"/>
        <end position="359"/>
    </location>
</feature>
<organism evidence="5 6">
    <name type="scientific">Trypanosoma cruzi Dm28c</name>
    <dbReference type="NCBI Taxonomy" id="1416333"/>
    <lineage>
        <taxon>Eukaryota</taxon>
        <taxon>Discoba</taxon>
        <taxon>Euglenozoa</taxon>
        <taxon>Kinetoplastea</taxon>
        <taxon>Metakinetoplastina</taxon>
        <taxon>Trypanosomatida</taxon>
        <taxon>Trypanosomatidae</taxon>
        <taxon>Trypanosoma</taxon>
        <taxon>Schizotrypanum</taxon>
    </lineage>
</organism>
<evidence type="ECO:0000256" key="1">
    <source>
        <dbReference type="PROSITE-ProRule" id="PRU00176"/>
    </source>
</evidence>
<evidence type="ECO:0000256" key="3">
    <source>
        <dbReference type="SAM" id="MobiDB-lite"/>
    </source>
</evidence>
<evidence type="ECO:0000313" key="6">
    <source>
        <dbReference type="Proteomes" id="UP000017861"/>
    </source>
</evidence>
<feature type="domain" description="RRM" evidence="4">
    <location>
        <begin position="153"/>
        <end position="248"/>
    </location>
</feature>
<evidence type="ECO:0000259" key="4">
    <source>
        <dbReference type="PROSITE" id="PS50102"/>
    </source>
</evidence>
<dbReference type="Proteomes" id="UP000017861">
    <property type="component" value="Unassembled WGS sequence"/>
</dbReference>
<evidence type="ECO:0000256" key="2">
    <source>
        <dbReference type="SAM" id="Coils"/>
    </source>
</evidence>
<feature type="coiled-coil region" evidence="2">
    <location>
        <begin position="258"/>
        <end position="285"/>
    </location>
</feature>
<dbReference type="PROSITE" id="PS50102">
    <property type="entry name" value="RRM"/>
    <property type="match status" value="1"/>
</dbReference>
<dbReference type="InterPro" id="IPR012677">
    <property type="entry name" value="Nucleotide-bd_a/b_plait_sf"/>
</dbReference>
<dbReference type="InterPro" id="IPR035979">
    <property type="entry name" value="RBD_domain_sf"/>
</dbReference>
<dbReference type="VEuPathDB" id="TriTrypDB:TCDM_08439"/>
<dbReference type="EMBL" id="AYLP01000117">
    <property type="protein sequence ID" value="ESS63676.1"/>
    <property type="molecule type" value="Genomic_DNA"/>
</dbReference>
<name>V5D893_TRYCR</name>
<dbReference type="GO" id="GO:0034462">
    <property type="term" value="P:small-subunit processome assembly"/>
    <property type="evidence" value="ECO:0007669"/>
    <property type="project" value="TreeGrafter"/>
</dbReference>
<dbReference type="GO" id="GO:0000472">
    <property type="term" value="P:endonucleolytic cleavage to generate mature 5'-end of SSU-rRNA from (SSU-rRNA, 5.8S rRNA, LSU-rRNA)"/>
    <property type="evidence" value="ECO:0007669"/>
    <property type="project" value="TreeGrafter"/>
</dbReference>
<evidence type="ECO:0000313" key="5">
    <source>
        <dbReference type="EMBL" id="ESS63676.1"/>
    </source>
</evidence>
<dbReference type="Gene3D" id="3.30.70.330">
    <property type="match status" value="1"/>
</dbReference>
<comment type="caution">
    <text evidence="5">The sequence shown here is derived from an EMBL/GenBank/DDBJ whole genome shotgun (WGS) entry which is preliminary data.</text>
</comment>
<feature type="region of interest" description="Disordered" evidence="3">
    <location>
        <begin position="290"/>
        <end position="359"/>
    </location>
</feature>
<protein>
    <recommendedName>
        <fullName evidence="4">RRM domain-containing protein</fullName>
    </recommendedName>
</protein>
<dbReference type="PANTHER" id="PTHR12311">
    <property type="entry name" value="ACTIVATOR OF BASAL TRANSCRIPTION 1"/>
    <property type="match status" value="1"/>
</dbReference>
<dbReference type="GO" id="GO:0003723">
    <property type="term" value="F:RNA binding"/>
    <property type="evidence" value="ECO:0007669"/>
    <property type="project" value="UniProtKB-UniRule"/>
</dbReference>
<dbReference type="GO" id="GO:0000480">
    <property type="term" value="P:endonucleolytic cleavage in 5'-ETS of tricistronic rRNA transcript (SSU-rRNA, 5.8S rRNA, LSU-rRNA)"/>
    <property type="evidence" value="ECO:0007669"/>
    <property type="project" value="TreeGrafter"/>
</dbReference>
<proteinExistence type="predicted"/>
<gene>
    <name evidence="5" type="ORF">TCDM_08439</name>
</gene>
<accession>V5D893</accession>
<dbReference type="OrthoDB" id="287393at2759"/>
<dbReference type="GO" id="GO:0000447">
    <property type="term" value="P:endonucleolytic cleavage in ITS1 to separate SSU-rRNA from 5.8S rRNA and LSU-rRNA from tricistronic rRNA transcript (SSU-rRNA, 5.8S rRNA, LSU-rRNA)"/>
    <property type="evidence" value="ECO:0007669"/>
    <property type="project" value="TreeGrafter"/>
</dbReference>
<dbReference type="SUPFAM" id="SSF54928">
    <property type="entry name" value="RNA-binding domain, RBD"/>
    <property type="match status" value="1"/>
</dbReference>
<dbReference type="AlphaFoldDB" id="V5D893"/>
<sequence length="359" mass="40362">MGGRELSFSLLRVLGPGTIVHVAGCAQGERCLRHTCAGDRMAPAASLRTDRVPRMVAVAVAQQKNTLQTTRACAQLSFSTLPCFLPPSPFFLFGMSGCFSPFFFILLSAHPSSRAVLVMPSGDKKIDTRNGDGHDDNRCDYCDDDYVPPAQRGVLFFSTIPRDMRPQEVRTHFNEFGKILRQKFTPFPKKERRPGGPLLPLQFMNGYLEFAHAEDARRAAAAMNGTPVACKRRRKCHGQLWTVRFLDDFTWDTLLEQKEETRRTRRQREAEARSAERAINEAYRAAVLGAMRRKHTRGEGGASPKEPSEYRSPKKTGRREQNVTGRMLRDVSVSSDSVGAAAVTPLEVVKKKRRRESRF</sequence>
<dbReference type="InterPro" id="IPR039119">
    <property type="entry name" value="ABT1/Esf2"/>
</dbReference>
<keyword evidence="2" id="KW-0175">Coiled coil</keyword>
<dbReference type="GO" id="GO:0005730">
    <property type="term" value="C:nucleolus"/>
    <property type="evidence" value="ECO:0007669"/>
    <property type="project" value="TreeGrafter"/>
</dbReference>
<reference evidence="5 6" key="1">
    <citation type="journal article" date="2014" name="Genome Announc.">
        <title>Trypanosoma cruzi Clone Dm28c Draft Genome Sequence.</title>
        <authorList>
            <person name="Grisard E.C."/>
            <person name="Teixeira S.M."/>
            <person name="de Almeida L.G."/>
            <person name="Stoco P.H."/>
            <person name="Gerber A.L."/>
            <person name="Talavera-Lopez C."/>
            <person name="Lima O.C."/>
            <person name="Andersson B."/>
            <person name="de Vasconcelos A.T."/>
        </authorList>
    </citation>
    <scope>NUCLEOTIDE SEQUENCE [LARGE SCALE GENOMIC DNA]</scope>
    <source>
        <strain evidence="5 6">Dm28c</strain>
    </source>
</reference>
<dbReference type="InterPro" id="IPR000504">
    <property type="entry name" value="RRM_dom"/>
</dbReference>
<dbReference type="PANTHER" id="PTHR12311:SF7">
    <property type="entry name" value="ACTIVATOR OF BASAL TRANSCRIPTION 1"/>
    <property type="match status" value="1"/>
</dbReference>